<gene>
    <name evidence="8" type="ORF">GGR38_000632</name>
</gene>
<dbReference type="GO" id="GO:0051537">
    <property type="term" value="F:2 iron, 2 sulfur cluster binding"/>
    <property type="evidence" value="ECO:0007669"/>
    <property type="project" value="UniProtKB-KW"/>
</dbReference>
<dbReference type="InterPro" id="IPR017941">
    <property type="entry name" value="Rieske_2Fe-2S"/>
</dbReference>
<dbReference type="PANTHER" id="PTHR43756">
    <property type="entry name" value="CHOLINE MONOOXYGENASE, CHLOROPLASTIC"/>
    <property type="match status" value="1"/>
</dbReference>
<protein>
    <submittedName>
        <fullName evidence="8">Phenylpropionate dioxygenase-like ring-hydroxylating dioxygenase large terminal subunit</fullName>
    </submittedName>
</protein>
<dbReference type="InterPro" id="IPR001663">
    <property type="entry name" value="Rng_hydr_dOase-A"/>
</dbReference>
<dbReference type="EMBL" id="JACIDX010000002">
    <property type="protein sequence ID" value="MBB3953705.1"/>
    <property type="molecule type" value="Genomic_DNA"/>
</dbReference>
<dbReference type="GO" id="GO:0005506">
    <property type="term" value="F:iron ion binding"/>
    <property type="evidence" value="ECO:0007669"/>
    <property type="project" value="InterPro"/>
</dbReference>
<dbReference type="PRINTS" id="PR00090">
    <property type="entry name" value="RNGDIOXGNASE"/>
</dbReference>
<feature type="domain" description="Rieske" evidence="7">
    <location>
        <begin position="26"/>
        <end position="116"/>
    </location>
</feature>
<keyword evidence="2" id="KW-0001">2Fe-2S</keyword>
<evidence type="ECO:0000313" key="9">
    <source>
        <dbReference type="Proteomes" id="UP000548867"/>
    </source>
</evidence>
<evidence type="ECO:0000256" key="4">
    <source>
        <dbReference type="ARBA" id="ARBA00023002"/>
    </source>
</evidence>
<dbReference type="Gene3D" id="3.90.380.10">
    <property type="entry name" value="Naphthalene 1,2-dioxygenase Alpha Subunit, Chain A, domain 1"/>
    <property type="match status" value="1"/>
</dbReference>
<dbReference type="Proteomes" id="UP000548867">
    <property type="component" value="Unassembled WGS sequence"/>
</dbReference>
<proteinExistence type="inferred from homology"/>
<keyword evidence="4" id="KW-0560">Oxidoreductase</keyword>
<dbReference type="Pfam" id="PF00355">
    <property type="entry name" value="Rieske"/>
    <property type="match status" value="1"/>
</dbReference>
<sequence length="420" mass="46007">MRVHGSVYVDPEIFELEMQRVFGRAWVFLGHESQACAAGDYYATHIGREPVLMLRGKDGVLRGFYNRCAHKGAQLVPDGGGQMKAIRCGYHGWIYGLDGALRTVPAQKGYGERPVKPGACDYGMAALPGFASYRGFVFGRLAADGPSLEEWLGPMAGSLDNFIDRAPLGEIEVAGGVLRYDHACNWKFFMENTLDALHPMVVHMSAARPARAVAAQLPQGDEALHFELQALAPFSASYDFFDEMGARVMPHGHADLGGKASIHSAYAEDDAYWRAMVDGHGEERARQILSVSRNNSIAYPSLMLKAPVQLLRVVRPLAVDRTIIETWHFRLKGAPPSTFHRTIAYSTLVNSSAGMVGPDDHEIYRRMQAGLKAGQPEWVELGRYGDLAPPGPDGATEVPGTSDALFRGQFQAWLDLMEAA</sequence>
<dbReference type="InterPro" id="IPR036922">
    <property type="entry name" value="Rieske_2Fe-2S_sf"/>
</dbReference>
<comment type="similarity">
    <text evidence="1">Belongs to the bacterial ring-hydroxylating dioxygenase alpha subunit family.</text>
</comment>
<dbReference type="InterPro" id="IPR015879">
    <property type="entry name" value="Ring_hydroxy_dOase_asu_C_dom"/>
</dbReference>
<dbReference type="PROSITE" id="PS51296">
    <property type="entry name" value="RIESKE"/>
    <property type="match status" value="1"/>
</dbReference>
<organism evidence="8 9">
    <name type="scientific">Novosphingobium sediminicola</name>
    <dbReference type="NCBI Taxonomy" id="563162"/>
    <lineage>
        <taxon>Bacteria</taxon>
        <taxon>Pseudomonadati</taxon>
        <taxon>Pseudomonadota</taxon>
        <taxon>Alphaproteobacteria</taxon>
        <taxon>Sphingomonadales</taxon>
        <taxon>Sphingomonadaceae</taxon>
        <taxon>Novosphingobium</taxon>
    </lineage>
</organism>
<dbReference type="RefSeq" id="WP_183622560.1">
    <property type="nucleotide sequence ID" value="NZ_JACIDX010000002.1"/>
</dbReference>
<reference evidence="8 9" key="1">
    <citation type="submission" date="2020-08" db="EMBL/GenBank/DDBJ databases">
        <title>Genomic Encyclopedia of Type Strains, Phase IV (KMG-IV): sequencing the most valuable type-strain genomes for metagenomic binning, comparative biology and taxonomic classification.</title>
        <authorList>
            <person name="Goeker M."/>
        </authorList>
    </citation>
    <scope>NUCLEOTIDE SEQUENCE [LARGE SCALE GENOMIC DNA]</scope>
    <source>
        <strain evidence="8 9">DSM 27057</strain>
    </source>
</reference>
<evidence type="ECO:0000256" key="3">
    <source>
        <dbReference type="ARBA" id="ARBA00022723"/>
    </source>
</evidence>
<keyword evidence="8" id="KW-0223">Dioxygenase</keyword>
<evidence type="ECO:0000313" key="8">
    <source>
        <dbReference type="EMBL" id="MBB3953705.1"/>
    </source>
</evidence>
<evidence type="ECO:0000256" key="2">
    <source>
        <dbReference type="ARBA" id="ARBA00022714"/>
    </source>
</evidence>
<evidence type="ECO:0000256" key="1">
    <source>
        <dbReference type="ARBA" id="ARBA00008751"/>
    </source>
</evidence>
<dbReference type="SUPFAM" id="SSF55961">
    <property type="entry name" value="Bet v1-like"/>
    <property type="match status" value="1"/>
</dbReference>
<comment type="caution">
    <text evidence="8">The sequence shown here is derived from an EMBL/GenBank/DDBJ whole genome shotgun (WGS) entry which is preliminary data.</text>
</comment>
<evidence type="ECO:0000259" key="7">
    <source>
        <dbReference type="PROSITE" id="PS51296"/>
    </source>
</evidence>
<dbReference type="AlphaFoldDB" id="A0A7W6CH63"/>
<dbReference type="PANTHER" id="PTHR43756:SF1">
    <property type="entry name" value="3-PHENYLPROPIONATE_CINNAMIC ACID DIOXYGENASE SUBUNIT ALPHA"/>
    <property type="match status" value="1"/>
</dbReference>
<dbReference type="GO" id="GO:0051213">
    <property type="term" value="F:dioxygenase activity"/>
    <property type="evidence" value="ECO:0007669"/>
    <property type="project" value="UniProtKB-KW"/>
</dbReference>
<evidence type="ECO:0000256" key="5">
    <source>
        <dbReference type="ARBA" id="ARBA00023004"/>
    </source>
</evidence>
<keyword evidence="6" id="KW-0411">Iron-sulfur</keyword>
<evidence type="ECO:0000256" key="6">
    <source>
        <dbReference type="ARBA" id="ARBA00023014"/>
    </source>
</evidence>
<keyword evidence="3" id="KW-0479">Metal-binding</keyword>
<accession>A0A7W6CH63</accession>
<keyword evidence="9" id="KW-1185">Reference proteome</keyword>
<dbReference type="SUPFAM" id="SSF50022">
    <property type="entry name" value="ISP domain"/>
    <property type="match status" value="1"/>
</dbReference>
<name>A0A7W6CH63_9SPHN</name>
<dbReference type="Gene3D" id="2.102.10.10">
    <property type="entry name" value="Rieske [2Fe-2S] iron-sulphur domain"/>
    <property type="match status" value="1"/>
</dbReference>
<keyword evidence="5" id="KW-0408">Iron</keyword>
<dbReference type="Pfam" id="PF00848">
    <property type="entry name" value="Ring_hydroxyl_A"/>
    <property type="match status" value="1"/>
</dbReference>